<evidence type="ECO:0000313" key="1">
    <source>
        <dbReference type="EMBL" id="GAH22983.1"/>
    </source>
</evidence>
<feature type="non-terminal residue" evidence="1">
    <location>
        <position position="32"/>
    </location>
</feature>
<name>X1FQH3_9ZZZZ</name>
<dbReference type="AlphaFoldDB" id="X1FQH3"/>
<feature type="non-terminal residue" evidence="1">
    <location>
        <position position="1"/>
    </location>
</feature>
<dbReference type="EMBL" id="BART01042417">
    <property type="protein sequence ID" value="GAH22983.1"/>
    <property type="molecule type" value="Genomic_DNA"/>
</dbReference>
<comment type="caution">
    <text evidence="1">The sequence shown here is derived from an EMBL/GenBank/DDBJ whole genome shotgun (WGS) entry which is preliminary data.</text>
</comment>
<gene>
    <name evidence="1" type="ORF">S01H4_67429</name>
</gene>
<protein>
    <submittedName>
        <fullName evidence="1">Uncharacterized protein</fullName>
    </submittedName>
</protein>
<sequence>IEYNVKGAYIESKTDTDVFISHYRIWRPFLPP</sequence>
<accession>X1FQH3</accession>
<organism evidence="1">
    <name type="scientific">marine sediment metagenome</name>
    <dbReference type="NCBI Taxonomy" id="412755"/>
    <lineage>
        <taxon>unclassified sequences</taxon>
        <taxon>metagenomes</taxon>
        <taxon>ecological metagenomes</taxon>
    </lineage>
</organism>
<proteinExistence type="predicted"/>
<reference evidence="1" key="1">
    <citation type="journal article" date="2014" name="Front. Microbiol.">
        <title>High frequency of phylogenetically diverse reductive dehalogenase-homologous genes in deep subseafloor sedimentary metagenomes.</title>
        <authorList>
            <person name="Kawai M."/>
            <person name="Futagami T."/>
            <person name="Toyoda A."/>
            <person name="Takaki Y."/>
            <person name="Nishi S."/>
            <person name="Hori S."/>
            <person name="Arai W."/>
            <person name="Tsubouchi T."/>
            <person name="Morono Y."/>
            <person name="Uchiyama I."/>
            <person name="Ito T."/>
            <person name="Fujiyama A."/>
            <person name="Inagaki F."/>
            <person name="Takami H."/>
        </authorList>
    </citation>
    <scope>NUCLEOTIDE SEQUENCE</scope>
    <source>
        <strain evidence="1">Expedition CK06-06</strain>
    </source>
</reference>